<reference evidence="12 13" key="1">
    <citation type="journal article" date="2015" name="Front. Microbiol.">
        <title>Genome sequence of the plant growth promoting endophytic yeast Rhodotorula graminis WP1.</title>
        <authorList>
            <person name="Firrincieli A."/>
            <person name="Otillar R."/>
            <person name="Salamov A."/>
            <person name="Schmutz J."/>
            <person name="Khan Z."/>
            <person name="Redman R.S."/>
            <person name="Fleck N.D."/>
            <person name="Lindquist E."/>
            <person name="Grigoriev I.V."/>
            <person name="Doty S.L."/>
        </authorList>
    </citation>
    <scope>NUCLEOTIDE SEQUENCE [LARGE SCALE GENOMIC DNA]</scope>
    <source>
        <strain evidence="12 13">WP1</strain>
    </source>
</reference>
<keyword evidence="2 10" id="KW-0158">Chromosome</keyword>
<evidence type="ECO:0000256" key="1">
    <source>
        <dbReference type="ARBA" id="ARBA00007804"/>
    </source>
</evidence>
<dbReference type="Gene3D" id="3.30.160.430">
    <property type="match status" value="1"/>
</dbReference>
<dbReference type="GO" id="GO:0008017">
    <property type="term" value="F:microtubule binding"/>
    <property type="evidence" value="ECO:0007669"/>
    <property type="project" value="TreeGrafter"/>
</dbReference>
<dbReference type="OMA" id="AQCTSHF"/>
<keyword evidence="8 10" id="KW-0131">Cell cycle</keyword>
<evidence type="ECO:0000256" key="7">
    <source>
        <dbReference type="ARBA" id="ARBA00023242"/>
    </source>
</evidence>
<dbReference type="EMBL" id="KQ474077">
    <property type="protein sequence ID" value="KPV75656.1"/>
    <property type="molecule type" value="Genomic_DNA"/>
</dbReference>
<evidence type="ECO:0000313" key="12">
    <source>
        <dbReference type="EMBL" id="KPV75656.1"/>
    </source>
</evidence>
<dbReference type="Proteomes" id="UP000053890">
    <property type="component" value="Unassembled WGS sequence"/>
</dbReference>
<accession>A0A194S8C1</accession>
<dbReference type="RefSeq" id="XP_018271705.1">
    <property type="nucleotide sequence ID" value="XM_018414169.1"/>
</dbReference>
<keyword evidence="7 10" id="KW-0539">Nucleus</keyword>
<proteinExistence type="inferred from homology"/>
<evidence type="ECO:0000256" key="9">
    <source>
        <dbReference type="ARBA" id="ARBA00023328"/>
    </source>
</evidence>
<dbReference type="PANTHER" id="PTHR22142:SF2">
    <property type="entry name" value="KINETOCHORE PROTEIN SPC24"/>
    <property type="match status" value="1"/>
</dbReference>
<feature type="coiled-coil region" evidence="11">
    <location>
        <begin position="110"/>
        <end position="144"/>
    </location>
</feature>
<dbReference type="GO" id="GO:0051301">
    <property type="term" value="P:cell division"/>
    <property type="evidence" value="ECO:0007669"/>
    <property type="project" value="UniProtKB-UniRule"/>
</dbReference>
<comment type="function">
    <text evidence="10">Acts as a component of the essential kinetochore-associated NDC80 complex, which is required for chromosome segregation and spindle checkpoint activity.</text>
</comment>
<protein>
    <recommendedName>
        <fullName evidence="10">Kinetochore protein Spc24</fullName>
    </recommendedName>
</protein>
<dbReference type="GO" id="GO:0031262">
    <property type="term" value="C:Ndc80 complex"/>
    <property type="evidence" value="ECO:0007669"/>
    <property type="project" value="TreeGrafter"/>
</dbReference>
<keyword evidence="3 10" id="KW-0132">Cell division</keyword>
<feature type="coiled-coil region" evidence="11">
    <location>
        <begin position="52"/>
        <end position="79"/>
    </location>
</feature>
<keyword evidence="6 11" id="KW-0175">Coiled coil</keyword>
<evidence type="ECO:0000256" key="4">
    <source>
        <dbReference type="ARBA" id="ARBA00022776"/>
    </source>
</evidence>
<dbReference type="AlphaFoldDB" id="A0A194S8C1"/>
<dbReference type="GeneID" id="28974617"/>
<dbReference type="GO" id="GO:0007059">
    <property type="term" value="P:chromosome segregation"/>
    <property type="evidence" value="ECO:0007669"/>
    <property type="project" value="TreeGrafter"/>
</dbReference>
<keyword evidence="4 10" id="KW-0498">Mitosis</keyword>
<evidence type="ECO:0000256" key="8">
    <source>
        <dbReference type="ARBA" id="ARBA00023306"/>
    </source>
</evidence>
<name>A0A194S8C1_RHOGW</name>
<evidence type="ECO:0000256" key="5">
    <source>
        <dbReference type="ARBA" id="ARBA00022838"/>
    </source>
</evidence>
<sequence length="205" mass="23264">MAAADAPADDFQLQFADLIDGALGLFSLDDSTGVENDVDKVLVAEQRVKEWRAETKHRVDQARDDLRAITREYKQAEVASQRSGALPSVEAHEAKMTAMRQARLGGMKHNSELEQQVYHLQGELERLQQELKDEESEAVDALELDSEVLRIKLYRDMGFLPIEENGVFSKVVVRSQNSRDARTVQLDKATSDYQWSERLWDLASQ</sequence>
<dbReference type="Pfam" id="PF08286">
    <property type="entry name" value="Spc24"/>
    <property type="match status" value="1"/>
</dbReference>
<evidence type="ECO:0000256" key="2">
    <source>
        <dbReference type="ARBA" id="ARBA00022454"/>
    </source>
</evidence>
<comment type="subcellular location">
    <subcellularLocation>
        <location evidence="10">Nucleus</location>
    </subcellularLocation>
    <subcellularLocation>
        <location evidence="10">Chromosome</location>
        <location evidence="10">Centromere</location>
        <location evidence="10">Kinetochore</location>
    </subcellularLocation>
</comment>
<evidence type="ECO:0000256" key="6">
    <source>
        <dbReference type="ARBA" id="ARBA00023054"/>
    </source>
</evidence>
<dbReference type="STRING" id="578459.A0A194S8C1"/>
<comment type="subunit">
    <text evidence="10">Component of the NDC80 complex.</text>
</comment>
<evidence type="ECO:0000313" key="13">
    <source>
        <dbReference type="Proteomes" id="UP000053890"/>
    </source>
</evidence>
<keyword evidence="9 10" id="KW-0137">Centromere</keyword>
<comment type="similarity">
    <text evidence="1 10">Belongs to the SPC24 family.</text>
</comment>
<keyword evidence="5 10" id="KW-0995">Kinetochore</keyword>
<organism evidence="12 13">
    <name type="scientific">Rhodotorula graminis (strain WP1)</name>
    <dbReference type="NCBI Taxonomy" id="578459"/>
    <lineage>
        <taxon>Eukaryota</taxon>
        <taxon>Fungi</taxon>
        <taxon>Dikarya</taxon>
        <taxon>Basidiomycota</taxon>
        <taxon>Pucciniomycotina</taxon>
        <taxon>Microbotryomycetes</taxon>
        <taxon>Sporidiobolales</taxon>
        <taxon>Sporidiobolaceae</taxon>
        <taxon>Rhodotorula</taxon>
    </lineage>
</organism>
<dbReference type="SUPFAM" id="SSF143026">
    <property type="entry name" value="Kinetochore globular domain"/>
    <property type="match status" value="1"/>
</dbReference>
<dbReference type="InterPro" id="IPR038066">
    <property type="entry name" value="Spc24_Fungi_globular_sf"/>
</dbReference>
<dbReference type="CDD" id="cd11565">
    <property type="entry name" value="RWD_Spc24"/>
    <property type="match status" value="1"/>
</dbReference>
<evidence type="ECO:0000256" key="10">
    <source>
        <dbReference type="RuleBase" id="RU368011"/>
    </source>
</evidence>
<dbReference type="OrthoDB" id="3344830at2759"/>
<gene>
    <name evidence="12" type="ORF">RHOBADRAFT_43079</name>
</gene>
<dbReference type="InterPro" id="IPR013252">
    <property type="entry name" value="Ndc80_Spc24"/>
</dbReference>
<dbReference type="GO" id="GO:0005634">
    <property type="term" value="C:nucleus"/>
    <property type="evidence" value="ECO:0007669"/>
    <property type="project" value="UniProtKB-SubCell"/>
</dbReference>
<evidence type="ECO:0000256" key="11">
    <source>
        <dbReference type="SAM" id="Coils"/>
    </source>
</evidence>
<keyword evidence="13" id="KW-1185">Reference proteome</keyword>
<evidence type="ECO:0000256" key="3">
    <source>
        <dbReference type="ARBA" id="ARBA00022618"/>
    </source>
</evidence>
<dbReference type="PANTHER" id="PTHR22142">
    <property type="match status" value="1"/>
</dbReference>